<evidence type="ECO:0000313" key="2">
    <source>
        <dbReference type="EMBL" id="GAA5519605.1"/>
    </source>
</evidence>
<dbReference type="EMBL" id="BAABRR010000011">
    <property type="protein sequence ID" value="GAA5519605.1"/>
    <property type="molecule type" value="Genomic_DNA"/>
</dbReference>
<gene>
    <name evidence="2" type="ORF">Lsed01_02056</name>
</gene>
<proteinExistence type="predicted"/>
<reference evidence="2 3" key="1">
    <citation type="submission" date="2024-02" db="EMBL/GenBank/DDBJ databases">
        <title>Lysinimicrobium sediminis NBRC 112286.</title>
        <authorList>
            <person name="Ichikawa N."/>
            <person name="Katano-Makiyama Y."/>
            <person name="Hidaka K."/>
        </authorList>
    </citation>
    <scope>NUCLEOTIDE SEQUENCE [LARGE SCALE GENOMIC DNA]</scope>
    <source>
        <strain evidence="2 3">NBRC 112286</strain>
    </source>
</reference>
<evidence type="ECO:0008006" key="4">
    <source>
        <dbReference type="Google" id="ProtNLM"/>
    </source>
</evidence>
<protein>
    <recommendedName>
        <fullName evidence="4">Antitoxin</fullName>
    </recommendedName>
</protein>
<evidence type="ECO:0000313" key="3">
    <source>
        <dbReference type="Proteomes" id="UP001426770"/>
    </source>
</evidence>
<keyword evidence="3" id="KW-1185">Reference proteome</keyword>
<organism evidence="2 3">
    <name type="scientific">Demequina sediminis</name>
    <dbReference type="NCBI Taxonomy" id="1930058"/>
    <lineage>
        <taxon>Bacteria</taxon>
        <taxon>Bacillati</taxon>
        <taxon>Actinomycetota</taxon>
        <taxon>Actinomycetes</taxon>
        <taxon>Micrococcales</taxon>
        <taxon>Demequinaceae</taxon>
        <taxon>Demequina</taxon>
    </lineage>
</organism>
<dbReference type="Pfam" id="PF07704">
    <property type="entry name" value="PSK_trans_fac"/>
    <property type="match status" value="1"/>
</dbReference>
<comment type="caution">
    <text evidence="2">The sequence shown here is derived from an EMBL/GenBank/DDBJ whole genome shotgun (WGS) entry which is preliminary data.</text>
</comment>
<dbReference type="Proteomes" id="UP001426770">
    <property type="component" value="Unassembled WGS sequence"/>
</dbReference>
<accession>A0ABP9WIN2</accession>
<sequence>MSLNIKNATTVSLVRELAERTNQTQTSAIENAVRAALAELDTKATHDQGAARLDRARAVLAEIDASLTDEDRADLKRAEATMYDNAGLFA</sequence>
<keyword evidence="1" id="KW-1277">Toxin-antitoxin system</keyword>
<dbReference type="RefSeq" id="WP_286216571.1">
    <property type="nucleotide sequence ID" value="NZ_AP027736.1"/>
</dbReference>
<dbReference type="InterPro" id="IPR011660">
    <property type="entry name" value="VapB-like"/>
</dbReference>
<name>A0ABP9WIN2_9MICO</name>
<evidence type="ECO:0000256" key="1">
    <source>
        <dbReference type="ARBA" id="ARBA00022649"/>
    </source>
</evidence>